<keyword evidence="2 4" id="KW-0442">Lipid degradation</keyword>
<name>A0A9D1LWM3_9FIRM</name>
<organism evidence="6 7">
    <name type="scientific">Candidatus Avimonoglobus intestinipullorum</name>
    <dbReference type="NCBI Taxonomy" id="2840699"/>
    <lineage>
        <taxon>Bacteria</taxon>
        <taxon>Bacillati</taxon>
        <taxon>Bacillota</taxon>
        <taxon>Clostridia</taxon>
        <taxon>Eubacteriales</taxon>
        <taxon>Candidatus Avimonoglobus</taxon>
    </lineage>
</organism>
<dbReference type="InterPro" id="IPR016035">
    <property type="entry name" value="Acyl_Trfase/lysoPLipase"/>
</dbReference>
<dbReference type="AlphaFoldDB" id="A0A9D1LWM3"/>
<reference evidence="6" key="2">
    <citation type="journal article" date="2021" name="PeerJ">
        <title>Extensive microbial diversity within the chicken gut microbiome revealed by metagenomics and culture.</title>
        <authorList>
            <person name="Gilroy R."/>
            <person name="Ravi A."/>
            <person name="Getino M."/>
            <person name="Pursley I."/>
            <person name="Horton D.L."/>
            <person name="Alikhan N.F."/>
            <person name="Baker D."/>
            <person name="Gharbi K."/>
            <person name="Hall N."/>
            <person name="Watson M."/>
            <person name="Adriaenssens E.M."/>
            <person name="Foster-Nyarko E."/>
            <person name="Jarju S."/>
            <person name="Secka A."/>
            <person name="Antonio M."/>
            <person name="Oren A."/>
            <person name="Chaudhuri R.R."/>
            <person name="La Ragione R."/>
            <person name="Hildebrand F."/>
            <person name="Pallen M.J."/>
        </authorList>
    </citation>
    <scope>NUCLEOTIDE SEQUENCE</scope>
    <source>
        <strain evidence="6">ChiSjej4B22-9803</strain>
    </source>
</reference>
<dbReference type="GO" id="GO:0016042">
    <property type="term" value="P:lipid catabolic process"/>
    <property type="evidence" value="ECO:0007669"/>
    <property type="project" value="UniProtKB-UniRule"/>
</dbReference>
<dbReference type="Gene3D" id="3.40.1090.10">
    <property type="entry name" value="Cytosolic phospholipase A2 catalytic domain"/>
    <property type="match status" value="1"/>
</dbReference>
<dbReference type="PANTHER" id="PTHR14226">
    <property type="entry name" value="NEUROPATHY TARGET ESTERASE/SWISS CHEESE D.MELANOGASTER"/>
    <property type="match status" value="1"/>
</dbReference>
<evidence type="ECO:0000256" key="3">
    <source>
        <dbReference type="ARBA" id="ARBA00023098"/>
    </source>
</evidence>
<evidence type="ECO:0000256" key="4">
    <source>
        <dbReference type="PROSITE-ProRule" id="PRU01161"/>
    </source>
</evidence>
<comment type="caution">
    <text evidence="6">The sequence shown here is derived from an EMBL/GenBank/DDBJ whole genome shotgun (WGS) entry which is preliminary data.</text>
</comment>
<evidence type="ECO:0000313" key="7">
    <source>
        <dbReference type="Proteomes" id="UP000824111"/>
    </source>
</evidence>
<proteinExistence type="predicted"/>
<feature type="domain" description="PNPLA" evidence="5">
    <location>
        <begin position="7"/>
        <end position="180"/>
    </location>
</feature>
<feature type="active site" description="Nucleophile" evidence="4">
    <location>
        <position position="40"/>
    </location>
</feature>
<evidence type="ECO:0000256" key="1">
    <source>
        <dbReference type="ARBA" id="ARBA00022801"/>
    </source>
</evidence>
<dbReference type="Proteomes" id="UP000824111">
    <property type="component" value="Unassembled WGS sequence"/>
</dbReference>
<evidence type="ECO:0000259" key="5">
    <source>
        <dbReference type="PROSITE" id="PS51635"/>
    </source>
</evidence>
<dbReference type="EMBL" id="DVND01000201">
    <property type="protein sequence ID" value="HIU49301.1"/>
    <property type="molecule type" value="Genomic_DNA"/>
</dbReference>
<reference evidence="6" key="1">
    <citation type="submission" date="2020-10" db="EMBL/GenBank/DDBJ databases">
        <authorList>
            <person name="Gilroy R."/>
        </authorList>
    </citation>
    <scope>NUCLEOTIDE SEQUENCE</scope>
    <source>
        <strain evidence="6">ChiSjej4B22-9803</strain>
    </source>
</reference>
<protein>
    <submittedName>
        <fullName evidence="6">Patatin-like phospholipase family protein</fullName>
    </submittedName>
</protein>
<gene>
    <name evidence="6" type="ORF">IAB04_08025</name>
</gene>
<dbReference type="PANTHER" id="PTHR14226:SF29">
    <property type="entry name" value="NEUROPATHY TARGET ESTERASE SWS"/>
    <property type="match status" value="1"/>
</dbReference>
<feature type="short sequence motif" description="GXSXG" evidence="4">
    <location>
        <begin position="38"/>
        <end position="42"/>
    </location>
</feature>
<dbReference type="Pfam" id="PF01734">
    <property type="entry name" value="Patatin"/>
    <property type="match status" value="1"/>
</dbReference>
<sequence>MEREWGLVLAGGGAKGSYHMGVWEALNKLGVNITSVTGTSIGSINGALFCQGDMERALMLWENISIDKIVDLTNLQSVGENLFDLKNITALIAEAYKNNGLTMQPLYELLQQVVDEEAIRNSPVDFGLVTCRVPDLTAVELFKGEIPSGKLVDYLMASASLPGFKAKKIEDKTFVDGGVI</sequence>
<feature type="short sequence motif" description="GXGXXG" evidence="4">
    <location>
        <begin position="11"/>
        <end position="16"/>
    </location>
</feature>
<dbReference type="SUPFAM" id="SSF52151">
    <property type="entry name" value="FabD/lysophospholipase-like"/>
    <property type="match status" value="1"/>
</dbReference>
<feature type="short sequence motif" description="DGA/G" evidence="4">
    <location>
        <begin position="176"/>
        <end position="178"/>
    </location>
</feature>
<dbReference type="InterPro" id="IPR002641">
    <property type="entry name" value="PNPLA_dom"/>
</dbReference>
<dbReference type="GO" id="GO:0016787">
    <property type="term" value="F:hydrolase activity"/>
    <property type="evidence" value="ECO:0007669"/>
    <property type="project" value="UniProtKB-UniRule"/>
</dbReference>
<accession>A0A9D1LWM3</accession>
<evidence type="ECO:0000313" key="6">
    <source>
        <dbReference type="EMBL" id="HIU49301.1"/>
    </source>
</evidence>
<feature type="active site" description="Proton acceptor" evidence="4">
    <location>
        <position position="176"/>
    </location>
</feature>
<dbReference type="InterPro" id="IPR050301">
    <property type="entry name" value="NTE"/>
</dbReference>
<dbReference type="PROSITE" id="PS51635">
    <property type="entry name" value="PNPLA"/>
    <property type="match status" value="1"/>
</dbReference>
<evidence type="ECO:0000256" key="2">
    <source>
        <dbReference type="ARBA" id="ARBA00022963"/>
    </source>
</evidence>
<keyword evidence="1 4" id="KW-0378">Hydrolase</keyword>
<keyword evidence="3 4" id="KW-0443">Lipid metabolism</keyword>
<feature type="non-terminal residue" evidence="6">
    <location>
        <position position="180"/>
    </location>
</feature>